<protein>
    <submittedName>
        <fullName evidence="2">Uncharacterized protein</fullName>
    </submittedName>
</protein>
<dbReference type="AlphaFoldDB" id="A0AAV4NWK9"/>
<feature type="region of interest" description="Disordered" evidence="1">
    <location>
        <begin position="59"/>
        <end position="88"/>
    </location>
</feature>
<name>A0AAV4NWK9_CAEEX</name>
<evidence type="ECO:0000313" key="3">
    <source>
        <dbReference type="Proteomes" id="UP001054945"/>
    </source>
</evidence>
<evidence type="ECO:0000256" key="1">
    <source>
        <dbReference type="SAM" id="MobiDB-lite"/>
    </source>
</evidence>
<dbReference type="Proteomes" id="UP001054945">
    <property type="component" value="Unassembled WGS sequence"/>
</dbReference>
<comment type="caution">
    <text evidence="2">The sequence shown here is derived from an EMBL/GenBank/DDBJ whole genome shotgun (WGS) entry which is preliminary data.</text>
</comment>
<evidence type="ECO:0000313" key="2">
    <source>
        <dbReference type="EMBL" id="GIX88789.1"/>
    </source>
</evidence>
<organism evidence="2 3">
    <name type="scientific">Caerostris extrusa</name>
    <name type="common">Bark spider</name>
    <name type="synonym">Caerostris bankana</name>
    <dbReference type="NCBI Taxonomy" id="172846"/>
    <lineage>
        <taxon>Eukaryota</taxon>
        <taxon>Metazoa</taxon>
        <taxon>Ecdysozoa</taxon>
        <taxon>Arthropoda</taxon>
        <taxon>Chelicerata</taxon>
        <taxon>Arachnida</taxon>
        <taxon>Araneae</taxon>
        <taxon>Araneomorphae</taxon>
        <taxon>Entelegynae</taxon>
        <taxon>Araneoidea</taxon>
        <taxon>Araneidae</taxon>
        <taxon>Caerostris</taxon>
    </lineage>
</organism>
<accession>A0AAV4NWK9</accession>
<keyword evidence="3" id="KW-1185">Reference proteome</keyword>
<proteinExistence type="predicted"/>
<gene>
    <name evidence="2" type="ORF">CEXT_193281</name>
</gene>
<reference evidence="2 3" key="1">
    <citation type="submission" date="2021-06" db="EMBL/GenBank/DDBJ databases">
        <title>Caerostris extrusa draft genome.</title>
        <authorList>
            <person name="Kono N."/>
            <person name="Arakawa K."/>
        </authorList>
    </citation>
    <scope>NUCLEOTIDE SEQUENCE [LARGE SCALE GENOMIC DNA]</scope>
</reference>
<sequence length="88" mass="9912">MTARMKGIMNAWREKKAKSGKKCFQICIRDSVELLIGIFLRENGKKELPVSRVVTYVTAEKASPNKTHNERMEKEKKSNPGKSGSQSA</sequence>
<feature type="compositionally biased region" description="Basic and acidic residues" evidence="1">
    <location>
        <begin position="67"/>
        <end position="78"/>
    </location>
</feature>
<dbReference type="EMBL" id="BPLR01021360">
    <property type="protein sequence ID" value="GIX88789.1"/>
    <property type="molecule type" value="Genomic_DNA"/>
</dbReference>